<dbReference type="InterPro" id="IPR020864">
    <property type="entry name" value="MACPF"/>
</dbReference>
<organism evidence="10 11">
    <name type="scientific">Amphilophus citrinellus</name>
    <name type="common">Midas cichlid</name>
    <name type="synonym">Cichlasoma citrinellum</name>
    <dbReference type="NCBI Taxonomy" id="61819"/>
    <lineage>
        <taxon>Eukaryota</taxon>
        <taxon>Metazoa</taxon>
        <taxon>Chordata</taxon>
        <taxon>Craniata</taxon>
        <taxon>Vertebrata</taxon>
        <taxon>Euteleostomi</taxon>
        <taxon>Actinopterygii</taxon>
        <taxon>Neopterygii</taxon>
        <taxon>Teleostei</taxon>
        <taxon>Neoteleostei</taxon>
        <taxon>Acanthomorphata</taxon>
        <taxon>Ovalentaria</taxon>
        <taxon>Cichlomorphae</taxon>
        <taxon>Cichliformes</taxon>
        <taxon>Cichlidae</taxon>
        <taxon>New World cichlids</taxon>
        <taxon>Cichlasomatinae</taxon>
        <taxon>Heroini</taxon>
        <taxon>Amphilophus</taxon>
    </lineage>
</organism>
<dbReference type="SMART" id="SM00457">
    <property type="entry name" value="MACPF"/>
    <property type="match status" value="1"/>
</dbReference>
<feature type="chain" id="PRO_5018578791" description="MACPF domain-containing protein" evidence="8">
    <location>
        <begin position="24"/>
        <end position="484"/>
    </location>
</feature>
<proteinExistence type="inferred from homology"/>
<feature type="signal peptide" evidence="8">
    <location>
        <begin position="1"/>
        <end position="23"/>
    </location>
</feature>
<evidence type="ECO:0000256" key="4">
    <source>
        <dbReference type="ARBA" id="ARBA00022525"/>
    </source>
</evidence>
<feature type="domain" description="MACPF" evidence="9">
    <location>
        <begin position="28"/>
        <end position="354"/>
    </location>
</feature>
<dbReference type="PANTHER" id="PTHR46096:SF1">
    <property type="entry name" value="PERFORIN 1.5"/>
    <property type="match status" value="1"/>
</dbReference>
<dbReference type="InterPro" id="IPR052784">
    <property type="entry name" value="Perforin-1_pore-forming"/>
</dbReference>
<protein>
    <recommendedName>
        <fullName evidence="9">MACPF domain-containing protein</fullName>
    </recommendedName>
</protein>
<sequence length="484" mass="54352">IHMHNIACIILLLFLLNNSPALSCQRGTQSECESAPFVPGHNLVGEGFDVVSQRRTGAYVVDVWTYLTPNGTCTLCSNRLHNNSLQKLPVSVVDWQAFSQCNTEVDRSVGLNLDNFLSDGLTDRGTRSPVYKFATQRAAQDRHAFSVHGITCKYYRYRVGNKPPLSPEFKRDMDSLPNNYNTDTRNQYNTLIHTYGTHYIHKVYLGGRLRRVTAVRTCLATLNGLNSDEVHSCLSQGFSVGLGKLKKSSVRPVCMKVIQNQDSTTMYGATIHQHHNEVTGGTGWSGDFSLEHDDSEAYGKWLKSLKDHPDAVSYSLMPLDELMPTQAKKDGMKAAIEQYVMNSIMSASPKEPFCRHRDNLASNCCPLQTRKGMLNVTNIEAWDLYGDTWGTTDRWVIDNVHRRTSTIESDDPSWNTVHQLDLKIEIWDEDTSHDDLLGSCQISLRMGTHSFKCSADSGGFKGQYTLSCSPHLTGHKCERYEPKP</sequence>
<evidence type="ECO:0000256" key="8">
    <source>
        <dbReference type="SAM" id="SignalP"/>
    </source>
</evidence>
<evidence type="ECO:0000256" key="7">
    <source>
        <dbReference type="ARBA" id="ARBA00023157"/>
    </source>
</evidence>
<evidence type="ECO:0000313" key="11">
    <source>
        <dbReference type="Proteomes" id="UP000261340"/>
    </source>
</evidence>
<dbReference type="InterPro" id="IPR000008">
    <property type="entry name" value="C2_dom"/>
</dbReference>
<dbReference type="PROSITE" id="PS51412">
    <property type="entry name" value="MACPF_2"/>
    <property type="match status" value="1"/>
</dbReference>
<comment type="subcellular location">
    <subcellularLocation>
        <location evidence="1">Membrane</location>
    </subcellularLocation>
    <subcellularLocation>
        <location evidence="2">Secreted</location>
    </subcellularLocation>
</comment>
<dbReference type="PROSITE" id="PS00279">
    <property type="entry name" value="MACPF_1"/>
    <property type="match status" value="1"/>
</dbReference>
<dbReference type="GO" id="GO:0001913">
    <property type="term" value="P:T cell mediated cytotoxicity"/>
    <property type="evidence" value="ECO:0007669"/>
    <property type="project" value="TreeGrafter"/>
</dbReference>
<reference evidence="10" key="1">
    <citation type="submission" date="2025-08" db="UniProtKB">
        <authorList>
            <consortium name="Ensembl"/>
        </authorList>
    </citation>
    <scope>IDENTIFICATION</scope>
</reference>
<dbReference type="GO" id="GO:0031640">
    <property type="term" value="P:killing of cells of another organism"/>
    <property type="evidence" value="ECO:0007669"/>
    <property type="project" value="UniProtKB-KW"/>
</dbReference>
<evidence type="ECO:0000256" key="3">
    <source>
        <dbReference type="ARBA" id="ARBA00009214"/>
    </source>
</evidence>
<dbReference type="GO" id="GO:0022829">
    <property type="term" value="F:wide pore channel activity"/>
    <property type="evidence" value="ECO:0007669"/>
    <property type="project" value="TreeGrafter"/>
</dbReference>
<evidence type="ECO:0000259" key="9">
    <source>
        <dbReference type="PROSITE" id="PS51412"/>
    </source>
</evidence>
<dbReference type="OMA" id="THYISNV"/>
<evidence type="ECO:0000256" key="2">
    <source>
        <dbReference type="ARBA" id="ARBA00004613"/>
    </source>
</evidence>
<dbReference type="SUPFAM" id="SSF49562">
    <property type="entry name" value="C2 domain (Calcium/lipid-binding domain, CaLB)"/>
    <property type="match status" value="1"/>
</dbReference>
<dbReference type="InterPro" id="IPR020863">
    <property type="entry name" value="MACPF_CS"/>
</dbReference>
<dbReference type="GO" id="GO:0016020">
    <property type="term" value="C:membrane"/>
    <property type="evidence" value="ECO:0007669"/>
    <property type="project" value="UniProtKB-SubCell"/>
</dbReference>
<keyword evidence="4" id="KW-0964">Secreted</keyword>
<dbReference type="PANTHER" id="PTHR46096">
    <property type="entry name" value="PERFORIN-1"/>
    <property type="match status" value="1"/>
</dbReference>
<keyword evidence="7" id="KW-1015">Disulfide bond</keyword>
<accession>A0A3Q0T2I8</accession>
<dbReference type="Ensembl" id="ENSACIT00000031070.1">
    <property type="protein sequence ID" value="ENSACIP00000030278.1"/>
    <property type="gene ID" value="ENSACIG00000023433.1"/>
</dbReference>
<reference evidence="10" key="2">
    <citation type="submission" date="2025-09" db="UniProtKB">
        <authorList>
            <consortium name="Ensembl"/>
        </authorList>
    </citation>
    <scope>IDENTIFICATION</scope>
</reference>
<comment type="similarity">
    <text evidence="3">Belongs to the complement C6/C7/C8/C9 family.</text>
</comment>
<evidence type="ECO:0000256" key="1">
    <source>
        <dbReference type="ARBA" id="ARBA00004370"/>
    </source>
</evidence>
<dbReference type="Proteomes" id="UP000261340">
    <property type="component" value="Unplaced"/>
</dbReference>
<dbReference type="Gene3D" id="2.60.40.150">
    <property type="entry name" value="C2 domain"/>
    <property type="match status" value="1"/>
</dbReference>
<evidence type="ECO:0000256" key="6">
    <source>
        <dbReference type="ARBA" id="ARBA00023136"/>
    </source>
</evidence>
<evidence type="ECO:0000256" key="5">
    <source>
        <dbReference type="ARBA" id="ARBA00022852"/>
    </source>
</evidence>
<dbReference type="GO" id="GO:0005576">
    <property type="term" value="C:extracellular region"/>
    <property type="evidence" value="ECO:0007669"/>
    <property type="project" value="UniProtKB-SubCell"/>
</dbReference>
<dbReference type="GO" id="GO:0001771">
    <property type="term" value="P:immunological synapse formation"/>
    <property type="evidence" value="ECO:0007669"/>
    <property type="project" value="TreeGrafter"/>
</dbReference>
<keyword evidence="11" id="KW-1185">Reference proteome</keyword>
<name>A0A3Q0T2I8_AMPCI</name>
<keyword evidence="6" id="KW-0472">Membrane</keyword>
<dbReference type="InterPro" id="IPR035892">
    <property type="entry name" value="C2_domain_sf"/>
</dbReference>
<dbReference type="GeneTree" id="ENSGT00530000063725"/>
<keyword evidence="8" id="KW-0732">Signal</keyword>
<evidence type="ECO:0000313" key="10">
    <source>
        <dbReference type="Ensembl" id="ENSACIP00000030278.1"/>
    </source>
</evidence>
<keyword evidence="5" id="KW-0204">Cytolysis</keyword>
<dbReference type="GO" id="GO:0051607">
    <property type="term" value="P:defense response to virus"/>
    <property type="evidence" value="ECO:0007669"/>
    <property type="project" value="TreeGrafter"/>
</dbReference>
<dbReference type="Pfam" id="PF01823">
    <property type="entry name" value="MACPF"/>
    <property type="match status" value="1"/>
</dbReference>
<dbReference type="AlphaFoldDB" id="A0A3Q0T2I8"/>
<dbReference type="Pfam" id="PF00168">
    <property type="entry name" value="C2"/>
    <property type="match status" value="1"/>
</dbReference>